<dbReference type="InParanoid" id="A0A1H9BGL4"/>
<dbReference type="FunCoup" id="A0A1H9BGL4">
    <property type="interactions" value="5"/>
</dbReference>
<dbReference type="STRING" id="478744.SAMN05444359_103124"/>
<dbReference type="PANTHER" id="PTHR33602:SF1">
    <property type="entry name" value="REGULATORY PROTEIN RECX FAMILY PROTEIN"/>
    <property type="match status" value="1"/>
</dbReference>
<dbReference type="Pfam" id="PF02631">
    <property type="entry name" value="RecX_HTH2"/>
    <property type="match status" value="1"/>
</dbReference>
<dbReference type="RefSeq" id="WP_090165572.1">
    <property type="nucleotide sequence ID" value="NZ_FOFB01000003.1"/>
</dbReference>
<dbReference type="GO" id="GO:0005737">
    <property type="term" value="C:cytoplasm"/>
    <property type="evidence" value="ECO:0007669"/>
    <property type="project" value="UniProtKB-SubCell"/>
</dbReference>
<keyword evidence="4" id="KW-0963">Cytoplasm</keyword>
<keyword evidence="7" id="KW-1185">Reference proteome</keyword>
<reference evidence="7" key="1">
    <citation type="submission" date="2016-10" db="EMBL/GenBank/DDBJ databases">
        <authorList>
            <person name="Varghese N."/>
            <person name="Submissions S."/>
        </authorList>
    </citation>
    <scope>NUCLEOTIDE SEQUENCE [LARGE SCALE GENOMIC DNA]</scope>
    <source>
        <strain evidence="7">DSM 24740</strain>
    </source>
</reference>
<dbReference type="Proteomes" id="UP000199021">
    <property type="component" value="Unassembled WGS sequence"/>
</dbReference>
<evidence type="ECO:0000259" key="5">
    <source>
        <dbReference type="Pfam" id="PF02631"/>
    </source>
</evidence>
<dbReference type="GO" id="GO:0006282">
    <property type="term" value="P:regulation of DNA repair"/>
    <property type="evidence" value="ECO:0007669"/>
    <property type="project" value="InterPro"/>
</dbReference>
<accession>A0A1H9BGL4</accession>
<dbReference type="EMBL" id="FOFB01000003">
    <property type="protein sequence ID" value="SEP88160.1"/>
    <property type="molecule type" value="Genomic_DNA"/>
</dbReference>
<dbReference type="InterPro" id="IPR003783">
    <property type="entry name" value="Regulatory_RecX"/>
</dbReference>
<dbReference type="InterPro" id="IPR053924">
    <property type="entry name" value="RecX_HTH_2nd"/>
</dbReference>
<organism evidence="6 7">
    <name type="scientific">Neolewinella agarilytica</name>
    <dbReference type="NCBI Taxonomy" id="478744"/>
    <lineage>
        <taxon>Bacteria</taxon>
        <taxon>Pseudomonadati</taxon>
        <taxon>Bacteroidota</taxon>
        <taxon>Saprospiria</taxon>
        <taxon>Saprospirales</taxon>
        <taxon>Lewinellaceae</taxon>
        <taxon>Neolewinella</taxon>
    </lineage>
</organism>
<dbReference type="InterPro" id="IPR036388">
    <property type="entry name" value="WH-like_DNA-bd_sf"/>
</dbReference>
<name>A0A1H9BGL4_9BACT</name>
<evidence type="ECO:0000313" key="6">
    <source>
        <dbReference type="EMBL" id="SEP88160.1"/>
    </source>
</evidence>
<dbReference type="AlphaFoldDB" id="A0A1H9BGL4"/>
<evidence type="ECO:0000256" key="3">
    <source>
        <dbReference type="ARBA" id="ARBA00018111"/>
    </source>
</evidence>
<protein>
    <recommendedName>
        <fullName evidence="3">Regulatory protein RecX</fullName>
    </recommendedName>
</protein>
<dbReference type="Gene3D" id="1.10.10.10">
    <property type="entry name" value="Winged helix-like DNA-binding domain superfamily/Winged helix DNA-binding domain"/>
    <property type="match status" value="1"/>
</dbReference>
<sequence>MFSKDKKVVYTHEQALEALQAYCAYQDRCHKEARQKLRDLGYYGDPAEEVICDLIKDKYLDEERFARSFARGKFKMKRWGQQKIIRELKRREISAYCIKKALTEIEEEEYQRVIDEELQRRDRLERKATHPYLRRRKLADYMFQRGFESHRTWEAINRLEL</sequence>
<dbReference type="OrthoDB" id="1523826at2"/>
<evidence type="ECO:0000256" key="4">
    <source>
        <dbReference type="ARBA" id="ARBA00022490"/>
    </source>
</evidence>
<evidence type="ECO:0000313" key="7">
    <source>
        <dbReference type="Proteomes" id="UP000199021"/>
    </source>
</evidence>
<feature type="domain" description="RecX second three-helical" evidence="5">
    <location>
        <begin position="61"/>
        <end position="102"/>
    </location>
</feature>
<comment type="similarity">
    <text evidence="2">Belongs to the RecX family.</text>
</comment>
<evidence type="ECO:0000256" key="2">
    <source>
        <dbReference type="ARBA" id="ARBA00009695"/>
    </source>
</evidence>
<proteinExistence type="inferred from homology"/>
<comment type="subcellular location">
    <subcellularLocation>
        <location evidence="1">Cytoplasm</location>
    </subcellularLocation>
</comment>
<evidence type="ECO:0000256" key="1">
    <source>
        <dbReference type="ARBA" id="ARBA00004496"/>
    </source>
</evidence>
<gene>
    <name evidence="6" type="ORF">SAMN05444359_103124</name>
</gene>
<dbReference type="PANTHER" id="PTHR33602">
    <property type="entry name" value="REGULATORY PROTEIN RECX FAMILY PROTEIN"/>
    <property type="match status" value="1"/>
</dbReference>